<name>A0A1L9VKG0_ASPGL</name>
<keyword evidence="2 5" id="KW-0812">Transmembrane</keyword>
<dbReference type="EMBL" id="KV878897">
    <property type="protein sequence ID" value="OJJ84381.1"/>
    <property type="molecule type" value="Genomic_DNA"/>
</dbReference>
<dbReference type="GeneID" id="34455743"/>
<dbReference type="Pfam" id="PF07690">
    <property type="entry name" value="MFS_1"/>
    <property type="match status" value="1"/>
</dbReference>
<protein>
    <recommendedName>
        <fullName evidence="8">Major facilitator superfamily (MFS) profile domain-containing protein</fullName>
    </recommendedName>
</protein>
<evidence type="ECO:0000256" key="3">
    <source>
        <dbReference type="ARBA" id="ARBA00022989"/>
    </source>
</evidence>
<keyword evidence="7" id="KW-1185">Reference proteome</keyword>
<dbReference type="SUPFAM" id="SSF103473">
    <property type="entry name" value="MFS general substrate transporter"/>
    <property type="match status" value="1"/>
</dbReference>
<feature type="transmembrane region" description="Helical" evidence="5">
    <location>
        <begin position="85"/>
        <end position="110"/>
    </location>
</feature>
<feature type="transmembrane region" description="Helical" evidence="5">
    <location>
        <begin position="54"/>
        <end position="73"/>
    </location>
</feature>
<dbReference type="Gene3D" id="1.20.1720.10">
    <property type="entry name" value="Multidrug resistance protein D"/>
    <property type="match status" value="1"/>
</dbReference>
<reference evidence="7" key="1">
    <citation type="journal article" date="2017" name="Genome Biol.">
        <title>Comparative genomics reveals high biological diversity and specific adaptations in the industrially and medically important fungal genus Aspergillus.</title>
        <authorList>
            <person name="de Vries R.P."/>
            <person name="Riley R."/>
            <person name="Wiebenga A."/>
            <person name="Aguilar-Osorio G."/>
            <person name="Amillis S."/>
            <person name="Uchima C.A."/>
            <person name="Anderluh G."/>
            <person name="Asadollahi M."/>
            <person name="Askin M."/>
            <person name="Barry K."/>
            <person name="Battaglia E."/>
            <person name="Bayram O."/>
            <person name="Benocci T."/>
            <person name="Braus-Stromeyer S.A."/>
            <person name="Caldana C."/>
            <person name="Canovas D."/>
            <person name="Cerqueira G.C."/>
            <person name="Chen F."/>
            <person name="Chen W."/>
            <person name="Choi C."/>
            <person name="Clum A."/>
            <person name="Dos Santos R.A."/>
            <person name="Damasio A.R."/>
            <person name="Diallinas G."/>
            <person name="Emri T."/>
            <person name="Fekete E."/>
            <person name="Flipphi M."/>
            <person name="Freyberg S."/>
            <person name="Gallo A."/>
            <person name="Gournas C."/>
            <person name="Habgood R."/>
            <person name="Hainaut M."/>
            <person name="Harispe M.L."/>
            <person name="Henrissat B."/>
            <person name="Hilden K.S."/>
            <person name="Hope R."/>
            <person name="Hossain A."/>
            <person name="Karabika E."/>
            <person name="Karaffa L."/>
            <person name="Karanyi Z."/>
            <person name="Krasevec N."/>
            <person name="Kuo A."/>
            <person name="Kusch H."/>
            <person name="LaButti K."/>
            <person name="Lagendijk E.L."/>
            <person name="Lapidus A."/>
            <person name="Levasseur A."/>
            <person name="Lindquist E."/>
            <person name="Lipzen A."/>
            <person name="Logrieco A.F."/>
            <person name="MacCabe A."/>
            <person name="Maekelae M.R."/>
            <person name="Malavazi I."/>
            <person name="Melin P."/>
            <person name="Meyer V."/>
            <person name="Mielnichuk N."/>
            <person name="Miskei M."/>
            <person name="Molnar A.P."/>
            <person name="Mule G."/>
            <person name="Ngan C.Y."/>
            <person name="Orejas M."/>
            <person name="Orosz E."/>
            <person name="Ouedraogo J.P."/>
            <person name="Overkamp K.M."/>
            <person name="Park H.-S."/>
            <person name="Perrone G."/>
            <person name="Piumi F."/>
            <person name="Punt P.J."/>
            <person name="Ram A.F."/>
            <person name="Ramon A."/>
            <person name="Rauscher S."/>
            <person name="Record E."/>
            <person name="Riano-Pachon D.M."/>
            <person name="Robert V."/>
            <person name="Roehrig J."/>
            <person name="Ruller R."/>
            <person name="Salamov A."/>
            <person name="Salih N.S."/>
            <person name="Samson R.A."/>
            <person name="Sandor E."/>
            <person name="Sanguinetti M."/>
            <person name="Schuetze T."/>
            <person name="Sepcic K."/>
            <person name="Shelest E."/>
            <person name="Sherlock G."/>
            <person name="Sophianopoulou V."/>
            <person name="Squina F.M."/>
            <person name="Sun H."/>
            <person name="Susca A."/>
            <person name="Todd R.B."/>
            <person name="Tsang A."/>
            <person name="Unkles S.E."/>
            <person name="van de Wiele N."/>
            <person name="van Rossen-Uffink D."/>
            <person name="Oliveira J.V."/>
            <person name="Vesth T.C."/>
            <person name="Visser J."/>
            <person name="Yu J.-H."/>
            <person name="Zhou M."/>
            <person name="Andersen M.R."/>
            <person name="Archer D.B."/>
            <person name="Baker S.E."/>
            <person name="Benoit I."/>
            <person name="Brakhage A.A."/>
            <person name="Braus G.H."/>
            <person name="Fischer R."/>
            <person name="Frisvad J.C."/>
            <person name="Goldman G.H."/>
            <person name="Houbraken J."/>
            <person name="Oakley B."/>
            <person name="Pocsi I."/>
            <person name="Scazzocchio C."/>
            <person name="Seiboth B."/>
            <person name="vanKuyk P.A."/>
            <person name="Wortman J."/>
            <person name="Dyer P.S."/>
            <person name="Grigoriev I.V."/>
        </authorList>
    </citation>
    <scope>NUCLEOTIDE SEQUENCE [LARGE SCALE GENOMIC DNA]</scope>
    <source>
        <strain evidence="7">CBS 516.65</strain>
    </source>
</reference>
<dbReference type="InterPro" id="IPR011701">
    <property type="entry name" value="MFS"/>
</dbReference>
<dbReference type="InterPro" id="IPR036259">
    <property type="entry name" value="MFS_trans_sf"/>
</dbReference>
<dbReference type="Gene3D" id="1.20.1250.20">
    <property type="entry name" value="MFS general substrate transporter like domains"/>
    <property type="match status" value="1"/>
</dbReference>
<accession>A0A1L9VKG0</accession>
<feature type="transmembrane region" description="Helical" evidence="5">
    <location>
        <begin position="186"/>
        <end position="204"/>
    </location>
</feature>
<feature type="non-terminal residue" evidence="6">
    <location>
        <position position="1"/>
    </location>
</feature>
<evidence type="ECO:0000313" key="6">
    <source>
        <dbReference type="EMBL" id="OJJ84381.1"/>
    </source>
</evidence>
<keyword evidence="4 5" id="KW-0472">Membrane</keyword>
<feature type="transmembrane region" description="Helical" evidence="5">
    <location>
        <begin position="216"/>
        <end position="234"/>
    </location>
</feature>
<sequence length="345" mass="37414">ETESEPEPEYPGKFKPTLIVFAIALAIFLLGLDCTIFSTAILKVTEEFHALADVGWYASGYMLTFCAFQLTWGKVYTFCSIRWTYLVALFLFELGSIICAVVPSSLVLILERAIAGVGSWGTSVVTSQAVNRDESHVTVPKRVFKDRRIWADAIFGASIIGPFFIMLYYIPIWFQAIKGASAIKSGIMNLPMVLGFVIFSTLGGALTSKTGHPVPFTYLAVILTSIGAGLLTTFKPTSGHPEWIGYQWIGYQVIFGAGTGLGYQTTLTVVQTLPVRDVSISTSIVLFLMNLVGTVMLSVVENGFTNQLVGNLGRLSSGVDPDVVMGAGATGFREMVSEDMYGEVL</sequence>
<feature type="transmembrane region" description="Helical" evidence="5">
    <location>
        <begin position="278"/>
        <end position="300"/>
    </location>
</feature>
<proteinExistence type="predicted"/>
<evidence type="ECO:0000256" key="1">
    <source>
        <dbReference type="ARBA" id="ARBA00004141"/>
    </source>
</evidence>
<dbReference type="STRING" id="1160497.A0A1L9VKG0"/>
<evidence type="ECO:0000256" key="2">
    <source>
        <dbReference type="ARBA" id="ARBA00022692"/>
    </source>
</evidence>
<evidence type="ECO:0008006" key="8">
    <source>
        <dbReference type="Google" id="ProtNLM"/>
    </source>
</evidence>
<feature type="transmembrane region" description="Helical" evidence="5">
    <location>
        <begin position="149"/>
        <end position="174"/>
    </location>
</feature>
<gene>
    <name evidence="6" type="ORF">ASPGLDRAFT_105131</name>
</gene>
<comment type="subcellular location">
    <subcellularLocation>
        <location evidence="1">Membrane</location>
        <topology evidence="1">Multi-pass membrane protein</topology>
    </subcellularLocation>
</comment>
<dbReference type="PANTHER" id="PTHR23501">
    <property type="entry name" value="MAJOR FACILITATOR SUPERFAMILY"/>
    <property type="match status" value="1"/>
</dbReference>
<dbReference type="GO" id="GO:0022857">
    <property type="term" value="F:transmembrane transporter activity"/>
    <property type="evidence" value="ECO:0007669"/>
    <property type="project" value="InterPro"/>
</dbReference>
<feature type="transmembrane region" description="Helical" evidence="5">
    <location>
        <begin position="246"/>
        <end position="266"/>
    </location>
</feature>
<organism evidence="6 7">
    <name type="scientific">Aspergillus glaucus CBS 516.65</name>
    <dbReference type="NCBI Taxonomy" id="1160497"/>
    <lineage>
        <taxon>Eukaryota</taxon>
        <taxon>Fungi</taxon>
        <taxon>Dikarya</taxon>
        <taxon>Ascomycota</taxon>
        <taxon>Pezizomycotina</taxon>
        <taxon>Eurotiomycetes</taxon>
        <taxon>Eurotiomycetidae</taxon>
        <taxon>Eurotiales</taxon>
        <taxon>Aspergillaceae</taxon>
        <taxon>Aspergillus</taxon>
        <taxon>Aspergillus subgen. Aspergillus</taxon>
    </lineage>
</organism>
<dbReference type="Proteomes" id="UP000184300">
    <property type="component" value="Unassembled WGS sequence"/>
</dbReference>
<dbReference type="VEuPathDB" id="FungiDB:ASPGLDRAFT_105131"/>
<feature type="transmembrane region" description="Helical" evidence="5">
    <location>
        <begin position="18"/>
        <end position="42"/>
    </location>
</feature>
<evidence type="ECO:0000256" key="5">
    <source>
        <dbReference type="SAM" id="Phobius"/>
    </source>
</evidence>
<feature type="non-terminal residue" evidence="6">
    <location>
        <position position="345"/>
    </location>
</feature>
<dbReference type="PANTHER" id="PTHR23501:SF199">
    <property type="entry name" value="MFS EFFLUX TRANSPORTER INPD-RELATED"/>
    <property type="match status" value="1"/>
</dbReference>
<evidence type="ECO:0000256" key="4">
    <source>
        <dbReference type="ARBA" id="ARBA00023136"/>
    </source>
</evidence>
<keyword evidence="3 5" id="KW-1133">Transmembrane helix</keyword>
<dbReference type="AlphaFoldDB" id="A0A1L9VKG0"/>
<dbReference type="GO" id="GO:0005886">
    <property type="term" value="C:plasma membrane"/>
    <property type="evidence" value="ECO:0007669"/>
    <property type="project" value="TreeGrafter"/>
</dbReference>
<dbReference type="OrthoDB" id="10021397at2759"/>
<dbReference type="RefSeq" id="XP_022401079.1">
    <property type="nucleotide sequence ID" value="XM_022539482.1"/>
</dbReference>
<evidence type="ECO:0000313" key="7">
    <source>
        <dbReference type="Proteomes" id="UP000184300"/>
    </source>
</evidence>